<proteinExistence type="predicted"/>
<evidence type="ECO:0000256" key="1">
    <source>
        <dbReference type="SAM" id="Phobius"/>
    </source>
</evidence>
<dbReference type="GeneID" id="93072720"/>
<keyword evidence="1" id="KW-0472">Membrane</keyword>
<keyword evidence="1" id="KW-1133">Transmembrane helix</keyword>
<dbReference type="EMBL" id="JPGY02000001">
    <property type="protein sequence ID" value="KRU13409.1"/>
    <property type="molecule type" value="Genomic_DNA"/>
</dbReference>
<feature type="transmembrane region" description="Helical" evidence="1">
    <location>
        <begin position="9"/>
        <end position="29"/>
    </location>
</feature>
<evidence type="ECO:0000313" key="5">
    <source>
        <dbReference type="Proteomes" id="UP000030905"/>
    </source>
</evidence>
<dbReference type="RefSeq" id="WP_004455171.1">
    <property type="nucleotide sequence ID" value="NZ_ANZB01000001.1"/>
</dbReference>
<evidence type="ECO:0000313" key="3">
    <source>
        <dbReference type="EMBL" id="KRU13409.1"/>
    </source>
</evidence>
<gene>
    <name evidence="2" type="ORF">CLPA_c04910</name>
    <name evidence="3" type="ORF">CP6013_02657</name>
</gene>
<dbReference type="PANTHER" id="PTHR41771">
    <property type="entry name" value="MEMBRANE PROTEIN-RELATED"/>
    <property type="match status" value="1"/>
</dbReference>
<feature type="transmembrane region" description="Helical" evidence="1">
    <location>
        <begin position="173"/>
        <end position="192"/>
    </location>
</feature>
<feature type="transmembrane region" description="Helical" evidence="1">
    <location>
        <begin position="122"/>
        <end position="141"/>
    </location>
</feature>
<protein>
    <submittedName>
        <fullName evidence="2">YibE/F family protein</fullName>
    </submittedName>
</protein>
<reference evidence="3 4" key="3">
    <citation type="journal article" name="Genome Announc.">
        <title>Improved Draft Genome Sequence of Clostridium pasteurianum Strain ATCC 6013 (DSM 525) Using a Hybrid Next-Generation Sequencing Approach.</title>
        <authorList>
            <person name="Pyne M.E."/>
            <person name="Utturkar S."/>
            <person name="Brown S.D."/>
            <person name="Moo-Young M."/>
            <person name="Chung D.A."/>
            <person name="Chou C.P."/>
        </authorList>
    </citation>
    <scope>NUCLEOTIDE SEQUENCE [LARGE SCALE GENOMIC DNA]</scope>
    <source>
        <strain evidence="3 4">ATCC 6013</strain>
    </source>
</reference>
<reference evidence="2 5" key="1">
    <citation type="journal article" date="2015" name="Genome Announc.">
        <title>Complete Genome Sequence of the Nitrogen-Fixing and Solvent-Producing Clostridium pasteurianum DSM 525.</title>
        <authorList>
            <person name="Poehlein A."/>
            <person name="Grosse-Honebrink A."/>
            <person name="Zhang Y."/>
            <person name="Minton N.P."/>
            <person name="Daniel R."/>
        </authorList>
    </citation>
    <scope>NUCLEOTIDE SEQUENCE [LARGE SCALE GENOMIC DNA]</scope>
    <source>
        <strain evidence="2">DSM 525</strain>
        <strain evidence="5">DSM 525 / ATCC 6013</strain>
    </source>
</reference>
<name>A0A0H3IYJ8_CLOPA</name>
<dbReference type="AlphaFoldDB" id="A0A0H3IYJ8"/>
<reference evidence="3" key="2">
    <citation type="submission" date="2015-10" db="EMBL/GenBank/DDBJ databases">
        <title>Improved Draft Genome Sequence of Clostridium pasteurianum Strain ATCC 6013 (DSM 525) Using a Hybrid Next-Generation Sequencing Approach.</title>
        <authorList>
            <person name="Pyne M.E."/>
            <person name="Utturkar S.M."/>
            <person name="Brown S.D."/>
            <person name="Moo-Young M."/>
            <person name="Chung D.A."/>
            <person name="Chou P.C."/>
        </authorList>
    </citation>
    <scope>NUCLEOTIDE SEQUENCE</scope>
    <source>
        <strain evidence="3">ATCC 6013</strain>
    </source>
</reference>
<dbReference type="eggNOG" id="COG5438">
    <property type="taxonomic scope" value="Bacteria"/>
</dbReference>
<keyword evidence="5" id="KW-1185">Reference proteome</keyword>
<dbReference type="Proteomes" id="UP000030905">
    <property type="component" value="Chromosome"/>
</dbReference>
<dbReference type="EMBL" id="CP009268">
    <property type="protein sequence ID" value="AJA50579.1"/>
    <property type="molecule type" value="Genomic_DNA"/>
</dbReference>
<evidence type="ECO:0000313" key="4">
    <source>
        <dbReference type="Proteomes" id="UP000028042"/>
    </source>
</evidence>
<sequence length="378" mass="41326">MKIRLNQDITIILIMIVVTVILFFIPTGFEDNYNKSIRSKALVISVDNSQLEQRGIVKTGVQQVKVRILQGEFKGKEFNSTNNLKGQLELDKMFSVGDKALVVIDHQGDEVVFVNIIDHYRINIEAILFFIFILILIAFAGITGVKTVISFIFTILAIWKILIPSFLKGYDPIVISLIITTIIMAVTIYLVGGLNKKSLVAFLGAFIGMVATCILSLFFGKEFNLHGAVVPFSETLLYSGYGNLNITRIFLAGIFIASSGALMDVAMDISAAVYEIVSINPKIHMSKAIKSGFSVSRAVIGTMATTLLLAYSGGYTAMLMVFMAQGTPVINILNMTYVSAEILHTLVGSFGLVLVAPATSILSGLMFTRKSKKVTYNS</sequence>
<dbReference type="Proteomes" id="UP000028042">
    <property type="component" value="Unassembled WGS sequence"/>
</dbReference>
<dbReference type="KEGG" id="cpat:CLPA_c04910"/>
<dbReference type="KEGG" id="cpae:CPAST_c04910"/>
<feature type="transmembrane region" description="Helical" evidence="1">
    <location>
        <begin position="342"/>
        <end position="367"/>
    </location>
</feature>
<dbReference type="InterPro" id="IPR012507">
    <property type="entry name" value="YibE_F"/>
</dbReference>
<evidence type="ECO:0000313" key="2">
    <source>
        <dbReference type="EMBL" id="AJA50579.1"/>
    </source>
</evidence>
<accession>A0A0H3IYJ8</accession>
<feature type="transmembrane region" description="Helical" evidence="1">
    <location>
        <begin position="199"/>
        <end position="219"/>
    </location>
</feature>
<organism evidence="2 5">
    <name type="scientific">Clostridium pasteurianum DSM 525 = ATCC 6013</name>
    <dbReference type="NCBI Taxonomy" id="1262449"/>
    <lineage>
        <taxon>Bacteria</taxon>
        <taxon>Bacillati</taxon>
        <taxon>Bacillota</taxon>
        <taxon>Clostridia</taxon>
        <taxon>Eubacteriales</taxon>
        <taxon>Clostridiaceae</taxon>
        <taxon>Clostridium</taxon>
    </lineage>
</organism>
<keyword evidence="1" id="KW-0812">Transmembrane</keyword>
<dbReference type="PANTHER" id="PTHR41771:SF1">
    <property type="entry name" value="MEMBRANE PROTEIN"/>
    <property type="match status" value="1"/>
</dbReference>
<dbReference type="PATRIC" id="fig|1262449.3.peg.383"/>
<feature type="transmembrane region" description="Helical" evidence="1">
    <location>
        <begin position="298"/>
        <end position="322"/>
    </location>
</feature>
<dbReference type="Pfam" id="PF07907">
    <property type="entry name" value="YibE_F"/>
    <property type="match status" value="1"/>
</dbReference>